<proteinExistence type="predicted"/>
<name>A0A1E3AVN9_9FIRM</name>
<evidence type="ECO:0008006" key="3">
    <source>
        <dbReference type="Google" id="ProtNLM"/>
    </source>
</evidence>
<dbReference type="AlphaFoldDB" id="A0A1E3AVN9"/>
<sequence>MEEMSDIMELQSTLSFTMLDLPAYYAEEDPHYYIIDGTLGEIQCKVAGRDVVIRQQEGSGDITGWYDVAYKELEYDGMPCHYGKSDDTFIAWWEDADYSYAVTVTGINENDFINEYIYELSQMSQRNYLEQIGFERTYPGTTPREDTKQLEEELGIAILELPEGYDHFEPVYFGITDDTESGFISYKCGLVYTSIDLITGRQRETEFDDEDFQPVEHNGINVEIAQMTGPSEGVIVSEWSDGACYYTMITCYLELDEVNAILELLTASDGE</sequence>
<protein>
    <recommendedName>
        <fullName evidence="3">DUF4367 domain-containing protein</fullName>
    </recommendedName>
</protein>
<dbReference type="EMBL" id="MCGI01000001">
    <property type="protein sequence ID" value="ODM12752.1"/>
    <property type="molecule type" value="Genomic_DNA"/>
</dbReference>
<accession>A0A1E3AVN9</accession>
<dbReference type="Proteomes" id="UP000095003">
    <property type="component" value="Unassembled WGS sequence"/>
</dbReference>
<evidence type="ECO:0000313" key="1">
    <source>
        <dbReference type="EMBL" id="ODM12752.1"/>
    </source>
</evidence>
<gene>
    <name evidence="1" type="ORF">BEH84_00467</name>
</gene>
<comment type="caution">
    <text evidence="1">The sequence shown here is derived from an EMBL/GenBank/DDBJ whole genome shotgun (WGS) entry which is preliminary data.</text>
</comment>
<reference evidence="1 2" key="1">
    <citation type="submission" date="2016-07" db="EMBL/GenBank/DDBJ databases">
        <title>Characterization of isolates of Eisenbergiella tayi derived from blood cultures, using whole genome sequencing.</title>
        <authorList>
            <person name="Burdz T."/>
            <person name="Wiebe D."/>
            <person name="Huynh C."/>
            <person name="Bernard K."/>
        </authorList>
    </citation>
    <scope>NUCLEOTIDE SEQUENCE [LARGE SCALE GENOMIC DNA]</scope>
    <source>
        <strain evidence="1 2">NML 120489</strain>
    </source>
</reference>
<evidence type="ECO:0000313" key="2">
    <source>
        <dbReference type="Proteomes" id="UP000095003"/>
    </source>
</evidence>
<organism evidence="1 2">
    <name type="scientific">Eisenbergiella tayi</name>
    <dbReference type="NCBI Taxonomy" id="1432052"/>
    <lineage>
        <taxon>Bacteria</taxon>
        <taxon>Bacillati</taxon>
        <taxon>Bacillota</taxon>
        <taxon>Clostridia</taxon>
        <taxon>Lachnospirales</taxon>
        <taxon>Lachnospiraceae</taxon>
        <taxon>Eisenbergiella</taxon>
    </lineage>
</organism>